<dbReference type="RefSeq" id="WP_271168696.1">
    <property type="nucleotide sequence ID" value="NZ_BSFI01000008.1"/>
</dbReference>
<name>A0A9W6MVX2_9HYPH</name>
<reference evidence="2" key="1">
    <citation type="journal article" date="2014" name="Int. J. Syst. Evol. Microbiol.">
        <title>Complete genome sequence of Corynebacterium casei LMG S-19264T (=DSM 44701T), isolated from a smear-ripened cheese.</title>
        <authorList>
            <consortium name="US DOE Joint Genome Institute (JGI-PGF)"/>
            <person name="Walter F."/>
            <person name="Albersmeier A."/>
            <person name="Kalinowski J."/>
            <person name="Ruckert C."/>
        </authorList>
    </citation>
    <scope>NUCLEOTIDE SEQUENCE</scope>
    <source>
        <strain evidence="2">VKM B-2347</strain>
    </source>
</reference>
<keyword evidence="3" id="KW-1185">Reference proteome</keyword>
<dbReference type="Proteomes" id="UP001143372">
    <property type="component" value="Unassembled WGS sequence"/>
</dbReference>
<comment type="caution">
    <text evidence="2">The sequence shown here is derived from an EMBL/GenBank/DDBJ whole genome shotgun (WGS) entry which is preliminary data.</text>
</comment>
<proteinExistence type="predicted"/>
<evidence type="ECO:0000256" key="1">
    <source>
        <dbReference type="SAM" id="MobiDB-lite"/>
    </source>
</evidence>
<evidence type="ECO:0000313" key="2">
    <source>
        <dbReference type="EMBL" id="GLK68458.1"/>
    </source>
</evidence>
<evidence type="ECO:0000313" key="3">
    <source>
        <dbReference type="Proteomes" id="UP001143372"/>
    </source>
</evidence>
<gene>
    <name evidence="2" type="ORF">GCM10008179_20960</name>
</gene>
<feature type="region of interest" description="Disordered" evidence="1">
    <location>
        <begin position="49"/>
        <end position="74"/>
    </location>
</feature>
<feature type="compositionally biased region" description="Low complexity" evidence="1">
    <location>
        <begin position="60"/>
        <end position="74"/>
    </location>
</feature>
<organism evidence="2 3">
    <name type="scientific">Hansschlegelia plantiphila</name>
    <dbReference type="NCBI Taxonomy" id="374655"/>
    <lineage>
        <taxon>Bacteria</taxon>
        <taxon>Pseudomonadati</taxon>
        <taxon>Pseudomonadota</taxon>
        <taxon>Alphaproteobacteria</taxon>
        <taxon>Hyphomicrobiales</taxon>
        <taxon>Methylopilaceae</taxon>
        <taxon>Hansschlegelia</taxon>
    </lineage>
</organism>
<dbReference type="EMBL" id="BSFI01000008">
    <property type="protein sequence ID" value="GLK68458.1"/>
    <property type="molecule type" value="Genomic_DNA"/>
</dbReference>
<sequence length="74" mass="7542">MPSLMRFLTLVAIVGAVGFGAIYALATFVSPRTREMTVTIPAARLKGAPPEAAATVHPKTAGAEAAAESATSTR</sequence>
<evidence type="ECO:0008006" key="4">
    <source>
        <dbReference type="Google" id="ProtNLM"/>
    </source>
</evidence>
<reference evidence="2" key="2">
    <citation type="submission" date="2023-01" db="EMBL/GenBank/DDBJ databases">
        <authorList>
            <person name="Sun Q."/>
            <person name="Evtushenko L."/>
        </authorList>
    </citation>
    <scope>NUCLEOTIDE SEQUENCE</scope>
    <source>
        <strain evidence="2">VKM B-2347</strain>
    </source>
</reference>
<protein>
    <recommendedName>
        <fullName evidence="4">Histidine kinase</fullName>
    </recommendedName>
</protein>
<accession>A0A9W6MVX2</accession>
<dbReference type="AlphaFoldDB" id="A0A9W6MVX2"/>